<evidence type="ECO:0000256" key="1">
    <source>
        <dbReference type="SAM" id="Coils"/>
    </source>
</evidence>
<accession>A0A284RST9</accession>
<gene>
    <name evidence="2" type="ORF">ARMOST_15242</name>
</gene>
<dbReference type="EMBL" id="FUEG01000015">
    <property type="protein sequence ID" value="SJL11831.1"/>
    <property type="molecule type" value="Genomic_DNA"/>
</dbReference>
<dbReference type="AlphaFoldDB" id="A0A284RST9"/>
<sequence>MSVIPVHRPEDARSILRSVFSAQSTALVDSEPAVPLDSIVDVLPILTSHGLHFSPAIFLKLVTFGHAHMGEGHLISSSQFYSLAVSPLIPPASTVPELPTAPHSDPSSPIPPNVAALTPSMVHSGDSDDDTTAGTNATLVRRWKEIRKEKEFAILQYEELKEDLSLSKLRAQKLAAAEAKALHRLNALEQDLSEKQNLLESTRHKCRSIKVKMNDAIREAEQYCAEIERQDAVISQLKESAGHHRSWDYTKSFEANELLIDGLQEEVTRFQEAKGTLHTARSEGMKLFELFEELELQLSQTRHEISSGTTLGYHVPTALHLSSTLADELAGESEVHTAEVAISVGPVKSSASTQTCPLNNSFIDTFQSSGALEQHSTYNTLRLSALVDPTPVSKHLETSTVLPFSSAQATSFFQASIKVDNKPTGIVSRINYGNRWVTSIWLRSWLRVSIGINYAKAPSCSS</sequence>
<reference evidence="3" key="1">
    <citation type="journal article" date="2017" name="Nat. Ecol. Evol.">
        <title>Genome expansion and lineage-specific genetic innovations in the forest pathogenic fungi Armillaria.</title>
        <authorList>
            <person name="Sipos G."/>
            <person name="Prasanna A.N."/>
            <person name="Walter M.C."/>
            <person name="O'Connor E."/>
            <person name="Balint B."/>
            <person name="Krizsan K."/>
            <person name="Kiss B."/>
            <person name="Hess J."/>
            <person name="Varga T."/>
            <person name="Slot J."/>
            <person name="Riley R."/>
            <person name="Boka B."/>
            <person name="Rigling D."/>
            <person name="Barry K."/>
            <person name="Lee J."/>
            <person name="Mihaltcheva S."/>
            <person name="LaButti K."/>
            <person name="Lipzen A."/>
            <person name="Waldron R."/>
            <person name="Moloney N.M."/>
            <person name="Sperisen C."/>
            <person name="Kredics L."/>
            <person name="Vagvoelgyi C."/>
            <person name="Patrignani A."/>
            <person name="Fitzpatrick D."/>
            <person name="Nagy I."/>
            <person name="Doyle S."/>
            <person name="Anderson J.B."/>
            <person name="Grigoriev I.V."/>
            <person name="Gueldener U."/>
            <person name="Muensterkoetter M."/>
            <person name="Nagy L.G."/>
        </authorList>
    </citation>
    <scope>NUCLEOTIDE SEQUENCE [LARGE SCALE GENOMIC DNA]</scope>
    <source>
        <strain evidence="3">C18/9</strain>
    </source>
</reference>
<evidence type="ECO:0000313" key="3">
    <source>
        <dbReference type="Proteomes" id="UP000219338"/>
    </source>
</evidence>
<keyword evidence="3" id="KW-1185">Reference proteome</keyword>
<name>A0A284RST9_ARMOS</name>
<protein>
    <submittedName>
        <fullName evidence="2">Uncharacterized protein</fullName>
    </submittedName>
</protein>
<keyword evidence="1" id="KW-0175">Coiled coil</keyword>
<dbReference type="Proteomes" id="UP000219338">
    <property type="component" value="Unassembled WGS sequence"/>
</dbReference>
<organism evidence="2 3">
    <name type="scientific">Armillaria ostoyae</name>
    <name type="common">Armillaria root rot fungus</name>
    <dbReference type="NCBI Taxonomy" id="47428"/>
    <lineage>
        <taxon>Eukaryota</taxon>
        <taxon>Fungi</taxon>
        <taxon>Dikarya</taxon>
        <taxon>Basidiomycota</taxon>
        <taxon>Agaricomycotina</taxon>
        <taxon>Agaricomycetes</taxon>
        <taxon>Agaricomycetidae</taxon>
        <taxon>Agaricales</taxon>
        <taxon>Marasmiineae</taxon>
        <taxon>Physalacriaceae</taxon>
        <taxon>Armillaria</taxon>
    </lineage>
</organism>
<dbReference type="STRING" id="47428.A0A284RST9"/>
<feature type="coiled-coil region" evidence="1">
    <location>
        <begin position="143"/>
        <end position="230"/>
    </location>
</feature>
<proteinExistence type="predicted"/>
<dbReference type="OrthoDB" id="3087521at2759"/>
<evidence type="ECO:0000313" key="2">
    <source>
        <dbReference type="EMBL" id="SJL11831.1"/>
    </source>
</evidence>